<sequence length="211" mass="24113">MEKLKNRLFKAIETNGAAGEFSKLAAPKSEEMNMTEFLTWLPSKHHESLFDSLLNNKLIPLIEEELLVPSTEDQDIDSNTSKTILIDSLKSFESIIHICHCYIKIKENTNPPEQLFQIATIFHSLLLPMLNLQMQIESTQLFSKDILLRLSKLYGKIANEISLLCEIWFKQDRPNKEELVPQTIGYLVQKAFESTVVAGMACRYRTVSAAH</sequence>
<reference evidence="1 2" key="1">
    <citation type="journal article" date="2011" name="Genome Res.">
        <title>Phylogeny-wide analysis of social amoeba genomes highlights ancient origins for complex intercellular communication.</title>
        <authorList>
            <person name="Heidel A.J."/>
            <person name="Lawal H.M."/>
            <person name="Felder M."/>
            <person name="Schilde C."/>
            <person name="Helps N.R."/>
            <person name="Tunggal B."/>
            <person name="Rivero F."/>
            <person name="John U."/>
            <person name="Schleicher M."/>
            <person name="Eichinger L."/>
            <person name="Platzer M."/>
            <person name="Noegel A.A."/>
            <person name="Schaap P."/>
            <person name="Gloeckner G."/>
        </authorList>
    </citation>
    <scope>NUCLEOTIDE SEQUENCE [LARGE SCALE GENOMIC DNA]</scope>
    <source>
        <strain evidence="2">ATCC 26659 / Pp 5 / PN500</strain>
    </source>
</reference>
<dbReference type="AlphaFoldDB" id="D3BK88"/>
<dbReference type="STRING" id="670386.D3BK88"/>
<dbReference type="EMBL" id="ADBJ01000038">
    <property type="protein sequence ID" value="EFA78318.1"/>
    <property type="molecule type" value="Genomic_DNA"/>
</dbReference>
<gene>
    <name evidence="1" type="ORF">PPL_08969</name>
</gene>
<dbReference type="GeneID" id="31364445"/>
<dbReference type="Proteomes" id="UP000001396">
    <property type="component" value="Unassembled WGS sequence"/>
</dbReference>
<dbReference type="InParanoid" id="D3BK88"/>
<dbReference type="OMA" id="ESIIHIC"/>
<organism evidence="1 2">
    <name type="scientific">Heterostelium pallidum (strain ATCC 26659 / Pp 5 / PN500)</name>
    <name type="common">Cellular slime mold</name>
    <name type="synonym">Polysphondylium pallidum</name>
    <dbReference type="NCBI Taxonomy" id="670386"/>
    <lineage>
        <taxon>Eukaryota</taxon>
        <taxon>Amoebozoa</taxon>
        <taxon>Evosea</taxon>
        <taxon>Eumycetozoa</taxon>
        <taxon>Dictyostelia</taxon>
        <taxon>Acytosteliales</taxon>
        <taxon>Acytosteliaceae</taxon>
        <taxon>Heterostelium</taxon>
    </lineage>
</organism>
<dbReference type="GO" id="GO:0000070">
    <property type="term" value="P:mitotic sister chromatid segregation"/>
    <property type="evidence" value="ECO:0007669"/>
    <property type="project" value="TreeGrafter"/>
</dbReference>
<dbReference type="GO" id="GO:0000796">
    <property type="term" value="C:condensin complex"/>
    <property type="evidence" value="ECO:0007669"/>
    <property type="project" value="TreeGrafter"/>
</dbReference>
<dbReference type="PANTHER" id="PTHR16199:SF4">
    <property type="entry name" value="CONDENSIN-2 COMPLEX SUBUNIT G2"/>
    <property type="match status" value="1"/>
</dbReference>
<dbReference type="RefSeq" id="XP_020430443.1">
    <property type="nucleotide sequence ID" value="XM_020579768.1"/>
</dbReference>
<name>D3BK88_HETP5</name>
<protein>
    <submittedName>
        <fullName evidence="1">Uncharacterized protein</fullName>
    </submittedName>
</protein>
<accession>D3BK88</accession>
<evidence type="ECO:0000313" key="1">
    <source>
        <dbReference type="EMBL" id="EFA78318.1"/>
    </source>
</evidence>
<keyword evidence="2" id="KW-1185">Reference proteome</keyword>
<dbReference type="GO" id="GO:0005634">
    <property type="term" value="C:nucleus"/>
    <property type="evidence" value="ECO:0007669"/>
    <property type="project" value="TreeGrafter"/>
</dbReference>
<dbReference type="PANTHER" id="PTHR16199">
    <property type="entry name" value="CONDENSIN-2 COMPLEX SUBUNIT G2"/>
    <property type="match status" value="1"/>
</dbReference>
<evidence type="ECO:0000313" key="2">
    <source>
        <dbReference type="Proteomes" id="UP000001396"/>
    </source>
</evidence>
<comment type="caution">
    <text evidence="1">The sequence shown here is derived from an EMBL/GenBank/DDBJ whole genome shotgun (WGS) entry which is preliminary data.</text>
</comment>
<proteinExistence type="predicted"/>